<evidence type="ECO:0000256" key="1">
    <source>
        <dbReference type="ARBA" id="ARBA00023004"/>
    </source>
</evidence>
<dbReference type="eggNOG" id="COG1918">
    <property type="taxonomic scope" value="Bacteria"/>
</dbReference>
<evidence type="ECO:0000259" key="2">
    <source>
        <dbReference type="SMART" id="SM00899"/>
    </source>
</evidence>
<dbReference type="OrthoDB" id="9811076at2"/>
<proteinExistence type="predicted"/>
<gene>
    <name evidence="3" type="ordered locus">Deba_1264</name>
</gene>
<dbReference type="SMART" id="SM00899">
    <property type="entry name" value="FeoA"/>
    <property type="match status" value="1"/>
</dbReference>
<dbReference type="EMBL" id="CP002085">
    <property type="protein sequence ID" value="ADK84632.1"/>
    <property type="molecule type" value="Genomic_DNA"/>
</dbReference>
<name>E1QG22_DESB2</name>
<dbReference type="Proteomes" id="UP000009047">
    <property type="component" value="Chromosome"/>
</dbReference>
<dbReference type="PANTHER" id="PTHR42954:SF2">
    <property type="entry name" value="FE(2+) TRANSPORT PROTEIN A"/>
    <property type="match status" value="1"/>
</dbReference>
<feature type="domain" description="Ferrous iron transporter FeoA-like" evidence="2">
    <location>
        <begin position="5"/>
        <end position="77"/>
    </location>
</feature>
<dbReference type="SUPFAM" id="SSF50037">
    <property type="entry name" value="C-terminal domain of transcriptional repressors"/>
    <property type="match status" value="1"/>
</dbReference>
<keyword evidence="1" id="KW-0408">Iron</keyword>
<organism evidence="3 4">
    <name type="scientific">Desulfarculus baarsii (strain ATCC 33931 / DSM 2075 / LMG 7858 / VKM B-1802 / 2st14)</name>
    <dbReference type="NCBI Taxonomy" id="644282"/>
    <lineage>
        <taxon>Bacteria</taxon>
        <taxon>Pseudomonadati</taxon>
        <taxon>Thermodesulfobacteriota</taxon>
        <taxon>Desulfarculia</taxon>
        <taxon>Desulfarculales</taxon>
        <taxon>Desulfarculaceae</taxon>
        <taxon>Desulfarculus</taxon>
    </lineage>
</organism>
<dbReference type="AlphaFoldDB" id="E1QG22"/>
<dbReference type="HOGENOM" id="CLU_150646_12_4_7"/>
<accession>E1QG22</accession>
<dbReference type="InterPro" id="IPR052713">
    <property type="entry name" value="FeoA"/>
</dbReference>
<evidence type="ECO:0000313" key="4">
    <source>
        <dbReference type="Proteomes" id="UP000009047"/>
    </source>
</evidence>
<dbReference type="STRING" id="644282.Deba_1264"/>
<dbReference type="InterPro" id="IPR008988">
    <property type="entry name" value="Transcriptional_repressor_C"/>
</dbReference>
<evidence type="ECO:0000313" key="3">
    <source>
        <dbReference type="EMBL" id="ADK84632.1"/>
    </source>
</evidence>
<sequence length="81" mass="8773">MNAVESLRRLKVGDVAVIVKVAAGGELGRHIRDMGLAPGVEVMVMGRAPLNDPVELKVKGYCLALRNNEADHIMVRLEGRP</sequence>
<dbReference type="Pfam" id="PF04023">
    <property type="entry name" value="FeoA"/>
    <property type="match status" value="1"/>
</dbReference>
<keyword evidence="4" id="KW-1185">Reference proteome</keyword>
<dbReference type="PANTHER" id="PTHR42954">
    <property type="entry name" value="FE(2+) TRANSPORT PROTEIN A"/>
    <property type="match status" value="1"/>
</dbReference>
<reference evidence="3 4" key="1">
    <citation type="journal article" date="2010" name="Stand. Genomic Sci.">
        <title>Complete genome sequence of Desulfarculus baarsii type strain (2st14).</title>
        <authorList>
            <person name="Sun H."/>
            <person name="Spring S."/>
            <person name="Lapidus A."/>
            <person name="Davenport K."/>
            <person name="Del Rio T.G."/>
            <person name="Tice H."/>
            <person name="Nolan M."/>
            <person name="Copeland A."/>
            <person name="Cheng J.F."/>
            <person name="Lucas S."/>
            <person name="Tapia R."/>
            <person name="Goodwin L."/>
            <person name="Pitluck S."/>
            <person name="Ivanova N."/>
            <person name="Pagani I."/>
            <person name="Mavromatis K."/>
            <person name="Ovchinnikova G."/>
            <person name="Pati A."/>
            <person name="Chen A."/>
            <person name="Palaniappan K."/>
            <person name="Hauser L."/>
            <person name="Chang Y.J."/>
            <person name="Jeffries C.D."/>
            <person name="Detter J.C."/>
            <person name="Han C."/>
            <person name="Rohde M."/>
            <person name="Brambilla E."/>
            <person name="Goker M."/>
            <person name="Woyke T."/>
            <person name="Bristow J."/>
            <person name="Eisen J.A."/>
            <person name="Markowitz V."/>
            <person name="Hugenholtz P."/>
            <person name="Kyrpides N.C."/>
            <person name="Klenk H.P."/>
            <person name="Land M."/>
        </authorList>
    </citation>
    <scope>NUCLEOTIDE SEQUENCE [LARGE SCALE GENOMIC DNA]</scope>
    <source>
        <strain evidence="4">ATCC 33931 / DSM 2075 / LMG 7858 / VKM B-1802 / 2st14</strain>
    </source>
</reference>
<dbReference type="RefSeq" id="WP_013258086.1">
    <property type="nucleotide sequence ID" value="NC_014365.1"/>
</dbReference>
<dbReference type="Gene3D" id="2.30.30.90">
    <property type="match status" value="1"/>
</dbReference>
<dbReference type="KEGG" id="dbr:Deba_1264"/>
<protein>
    <submittedName>
        <fullName evidence="3">FeoA family protein</fullName>
    </submittedName>
</protein>
<dbReference type="InterPro" id="IPR038157">
    <property type="entry name" value="FeoA_core_dom"/>
</dbReference>
<dbReference type="GO" id="GO:0046914">
    <property type="term" value="F:transition metal ion binding"/>
    <property type="evidence" value="ECO:0007669"/>
    <property type="project" value="InterPro"/>
</dbReference>
<dbReference type="InterPro" id="IPR007167">
    <property type="entry name" value="Fe-transptr_FeoA-like"/>
</dbReference>